<dbReference type="Proteomes" id="UP000762676">
    <property type="component" value="Unassembled WGS sequence"/>
</dbReference>
<sequence>MTWSGIEPTTSRSQVRRANHSATQEDIIVRNPGSVVWALHHDPVVAVVVVVLVGVQLVVVVVVVEVVVVVGGQGKVRVNCFPKATATWHGRESNPRPPDRESDALTTPPRCPCDFHSRGNPEWRMGYGVR</sequence>
<keyword evidence="2" id="KW-0812">Transmembrane</keyword>
<dbReference type="AlphaFoldDB" id="A0AAV4JZ86"/>
<feature type="compositionally biased region" description="Polar residues" evidence="1">
    <location>
        <begin position="1"/>
        <end position="13"/>
    </location>
</feature>
<evidence type="ECO:0000313" key="3">
    <source>
        <dbReference type="EMBL" id="GFS27646.1"/>
    </source>
</evidence>
<protein>
    <submittedName>
        <fullName evidence="3">Uncharacterized protein</fullName>
    </submittedName>
</protein>
<dbReference type="EMBL" id="BMAT01010546">
    <property type="protein sequence ID" value="GFS27646.1"/>
    <property type="molecule type" value="Genomic_DNA"/>
</dbReference>
<proteinExistence type="predicted"/>
<comment type="caution">
    <text evidence="3">The sequence shown here is derived from an EMBL/GenBank/DDBJ whole genome shotgun (WGS) entry which is preliminary data.</text>
</comment>
<keyword evidence="4" id="KW-1185">Reference proteome</keyword>
<evidence type="ECO:0000313" key="4">
    <source>
        <dbReference type="Proteomes" id="UP000762676"/>
    </source>
</evidence>
<feature type="compositionally biased region" description="Basic and acidic residues" evidence="1">
    <location>
        <begin position="89"/>
        <end position="103"/>
    </location>
</feature>
<feature type="transmembrane region" description="Helical" evidence="2">
    <location>
        <begin position="44"/>
        <end position="70"/>
    </location>
</feature>
<keyword evidence="2" id="KW-0472">Membrane</keyword>
<accession>A0AAV4JZ86</accession>
<name>A0AAV4JZ86_9GAST</name>
<evidence type="ECO:0000256" key="1">
    <source>
        <dbReference type="SAM" id="MobiDB-lite"/>
    </source>
</evidence>
<keyword evidence="2" id="KW-1133">Transmembrane helix</keyword>
<feature type="region of interest" description="Disordered" evidence="1">
    <location>
        <begin position="1"/>
        <end position="21"/>
    </location>
</feature>
<evidence type="ECO:0000256" key="2">
    <source>
        <dbReference type="SAM" id="Phobius"/>
    </source>
</evidence>
<reference evidence="3 4" key="1">
    <citation type="journal article" date="2021" name="Elife">
        <title>Chloroplast acquisition without the gene transfer in kleptoplastic sea slugs, Plakobranchus ocellatus.</title>
        <authorList>
            <person name="Maeda T."/>
            <person name="Takahashi S."/>
            <person name="Yoshida T."/>
            <person name="Shimamura S."/>
            <person name="Takaki Y."/>
            <person name="Nagai Y."/>
            <person name="Toyoda A."/>
            <person name="Suzuki Y."/>
            <person name="Arimoto A."/>
            <person name="Ishii H."/>
            <person name="Satoh N."/>
            <person name="Nishiyama T."/>
            <person name="Hasebe M."/>
            <person name="Maruyama T."/>
            <person name="Minagawa J."/>
            <person name="Obokata J."/>
            <person name="Shigenobu S."/>
        </authorList>
    </citation>
    <scope>NUCLEOTIDE SEQUENCE [LARGE SCALE GENOMIC DNA]</scope>
</reference>
<organism evidence="3 4">
    <name type="scientific">Elysia marginata</name>
    <dbReference type="NCBI Taxonomy" id="1093978"/>
    <lineage>
        <taxon>Eukaryota</taxon>
        <taxon>Metazoa</taxon>
        <taxon>Spiralia</taxon>
        <taxon>Lophotrochozoa</taxon>
        <taxon>Mollusca</taxon>
        <taxon>Gastropoda</taxon>
        <taxon>Heterobranchia</taxon>
        <taxon>Euthyneura</taxon>
        <taxon>Panpulmonata</taxon>
        <taxon>Sacoglossa</taxon>
        <taxon>Placobranchoidea</taxon>
        <taxon>Plakobranchidae</taxon>
        <taxon>Elysia</taxon>
    </lineage>
</organism>
<gene>
    <name evidence="3" type="ORF">ElyMa_005290100</name>
</gene>
<feature type="region of interest" description="Disordered" evidence="1">
    <location>
        <begin position="87"/>
        <end position="113"/>
    </location>
</feature>